<feature type="region of interest" description="Disordered" evidence="1">
    <location>
        <begin position="923"/>
        <end position="991"/>
    </location>
</feature>
<reference evidence="3" key="2">
    <citation type="submission" date="2023-05" db="EMBL/GenBank/DDBJ databases">
        <authorList>
            <person name="Schelkunov M.I."/>
        </authorList>
    </citation>
    <scope>NUCLEOTIDE SEQUENCE</scope>
    <source>
        <strain evidence="3">Hsosn_3</strain>
        <tissue evidence="3">Leaf</tissue>
    </source>
</reference>
<evidence type="ECO:0000313" key="3">
    <source>
        <dbReference type="EMBL" id="KAK1354261.1"/>
    </source>
</evidence>
<keyword evidence="2" id="KW-0812">Transmembrane</keyword>
<feature type="compositionally biased region" description="Basic and acidic residues" evidence="1">
    <location>
        <begin position="929"/>
        <end position="945"/>
    </location>
</feature>
<dbReference type="EMBL" id="JAUIZM010000011">
    <property type="protein sequence ID" value="KAK1354261.1"/>
    <property type="molecule type" value="Genomic_DNA"/>
</dbReference>
<dbReference type="AlphaFoldDB" id="A0AAD8GTE2"/>
<gene>
    <name evidence="3" type="ORF">POM88_047517</name>
</gene>
<feature type="transmembrane region" description="Helical" evidence="2">
    <location>
        <begin position="1061"/>
        <end position="1078"/>
    </location>
</feature>
<evidence type="ECO:0000256" key="2">
    <source>
        <dbReference type="SAM" id="Phobius"/>
    </source>
</evidence>
<protein>
    <recommendedName>
        <fullName evidence="5">Transmembrane protein</fullName>
    </recommendedName>
</protein>
<keyword evidence="2" id="KW-1133">Transmembrane helix</keyword>
<dbReference type="Proteomes" id="UP001237642">
    <property type="component" value="Unassembled WGS sequence"/>
</dbReference>
<feature type="compositionally biased region" description="Acidic residues" evidence="1">
    <location>
        <begin position="946"/>
        <end position="967"/>
    </location>
</feature>
<evidence type="ECO:0008006" key="5">
    <source>
        <dbReference type="Google" id="ProtNLM"/>
    </source>
</evidence>
<keyword evidence="4" id="KW-1185">Reference proteome</keyword>
<proteinExistence type="predicted"/>
<feature type="compositionally biased region" description="Polar residues" evidence="1">
    <location>
        <begin position="973"/>
        <end position="984"/>
    </location>
</feature>
<keyword evidence="2" id="KW-0472">Membrane</keyword>
<comment type="caution">
    <text evidence="3">The sequence shown here is derived from an EMBL/GenBank/DDBJ whole genome shotgun (WGS) entry which is preliminary data.</text>
</comment>
<evidence type="ECO:0000256" key="1">
    <source>
        <dbReference type="SAM" id="MobiDB-lite"/>
    </source>
</evidence>
<reference evidence="3" key="1">
    <citation type="submission" date="2023-02" db="EMBL/GenBank/DDBJ databases">
        <title>Genome of toxic invasive species Heracleum sosnowskyi carries increased number of genes despite the absence of recent whole-genome duplications.</title>
        <authorList>
            <person name="Schelkunov M."/>
            <person name="Shtratnikova V."/>
            <person name="Makarenko M."/>
            <person name="Klepikova A."/>
            <person name="Omelchenko D."/>
            <person name="Novikova G."/>
            <person name="Obukhova E."/>
            <person name="Bogdanov V."/>
            <person name="Penin A."/>
            <person name="Logacheva M."/>
        </authorList>
    </citation>
    <scope>NUCLEOTIDE SEQUENCE</scope>
    <source>
        <strain evidence="3">Hsosn_3</strain>
        <tissue evidence="3">Leaf</tissue>
    </source>
</reference>
<name>A0AAD8GTE2_9APIA</name>
<accession>A0AAD8GTE2</accession>
<sequence length="1092" mass="121623">MEKNQESMKKKSMSIKIVSSGSGGLAGIILLGGALATAALVSTFAFKRKQKFKKSSKVVKEDAEGLSFIVSDSLSPRLDHRSSSDQNELVSMETMILDGTRQVNGEKDEEFDILKKAREGLSCDESVTGMEEITVPVADGSLLLKPDEMKNNDLLEENAVLRVNEKILMADSYEVGVADVDQHIPLEEDEVCDGIGKNIYGNNKQQADQVDGKKRVPAEECNEIREVIIESEEVLIEVPQSEQLGIDCDYHKIGDECDANGQILVEKRGGLVEVAVVDKIRADGNRYKGGEESDDDLGVTIEKSEVLVGDVAANGIQLSEKLESTTMYGDHDILCSNEIHRYENGICDVKKTDLLLPIDSSSLLKPADHGHVENLLVIEDTKILEVEEANRSSSGTDQNEFVSGETAILDETRQVNGEKDDEFDILKKAREGLLCDEYVAGMEDIPVLVADGSLLLKPDEMKNNDLLEENAVLKVNEKIMMADSDEVGLDDDQHILVEEDDVCDETGNNIYGNNKQLADQAFGKERVPAEKCNGTTEVIIEREEVLVEVPQSEQLGIDYDYHKLGDGCDGNGQILVEKREGLVRVAVVDKIRADDNPYRGGEESNDVGVTIEKGEVLVGDVAANGIQLSEKLESTGMKMGYNQDILCSNDAIINRYETGICDVKKTDLLLPIDSSSSLLKPADHGHVESLLVTEDTKILEVEEANATEDSIKVEEERGQTHLLKANDDNKIYKEITIDKSMGTDENGVEYDQQMQPSEEYQKNHINEDQKYSSHESSPETNSFQCNGCEEQEFSFPLLDSLPYFNFGNLIKNDSSETAQHVEKVNQVEKVNPMEKDDRPADEVFAYQIILENKPLVQSEKNDEMKSFDDGSENDVVEGEETLETGHVDIDQKTELSEQYKFSNGSKNDEEALQLILTENFELENNQESPLKEDSYYGDNVNREEDSNGDFADEDAEKNSDSDEEDSVDGSSETTGDSSLDSNAEATWPVESVQEFSEKVKDRIHSNNRNYMETERGDSNVNFNTCKLEEEERNIFDMDFRNKLTAEITTLRQPANLFSMKFWFLSLLVPFLLVLWLLSSQISFPGASHPHLQ</sequence>
<organism evidence="3 4">
    <name type="scientific">Heracleum sosnowskyi</name>
    <dbReference type="NCBI Taxonomy" id="360622"/>
    <lineage>
        <taxon>Eukaryota</taxon>
        <taxon>Viridiplantae</taxon>
        <taxon>Streptophyta</taxon>
        <taxon>Embryophyta</taxon>
        <taxon>Tracheophyta</taxon>
        <taxon>Spermatophyta</taxon>
        <taxon>Magnoliopsida</taxon>
        <taxon>eudicotyledons</taxon>
        <taxon>Gunneridae</taxon>
        <taxon>Pentapetalae</taxon>
        <taxon>asterids</taxon>
        <taxon>campanulids</taxon>
        <taxon>Apiales</taxon>
        <taxon>Apiaceae</taxon>
        <taxon>Apioideae</taxon>
        <taxon>apioid superclade</taxon>
        <taxon>Tordylieae</taxon>
        <taxon>Tordyliinae</taxon>
        <taxon>Heracleum</taxon>
    </lineage>
</organism>
<evidence type="ECO:0000313" key="4">
    <source>
        <dbReference type="Proteomes" id="UP001237642"/>
    </source>
</evidence>